<sequence>MGYLTLNERFKLVQKFLGLALRVNTRHKLTFKSFCGKTDRVHLLLHMNGFVLMTSQQLFGTLYGRPHIGGNCHAP</sequence>
<keyword evidence="2" id="KW-1185">Reference proteome</keyword>
<accession>A0A2W1BFM3</accession>
<name>A0A2W1BFM3_HELAM</name>
<reference evidence="1 2" key="1">
    <citation type="journal article" date="2017" name="BMC Biol.">
        <title>Genomic innovations, transcriptional plasticity and gene loss underlying the evolution and divergence of two highly polyphagous and invasive Helicoverpa pest species.</title>
        <authorList>
            <person name="Pearce S.L."/>
            <person name="Clarke D.F."/>
            <person name="East P.D."/>
            <person name="Elfekih S."/>
            <person name="Gordon K.H."/>
            <person name="Jermiin L.S."/>
            <person name="McGaughran A."/>
            <person name="Oakeshott J.G."/>
            <person name="Papanikolaou A."/>
            <person name="Perera O.P."/>
            <person name="Rane R.V."/>
            <person name="Richards S."/>
            <person name="Tay W.T."/>
            <person name="Walsh T.K."/>
            <person name="Anderson A."/>
            <person name="Anderson C.J."/>
            <person name="Asgari S."/>
            <person name="Board P.G."/>
            <person name="Bretschneider A."/>
            <person name="Campbell P.M."/>
            <person name="Chertemps T."/>
            <person name="Christeller J.T."/>
            <person name="Coppin C.W."/>
            <person name="Downes S.J."/>
            <person name="Duan G."/>
            <person name="Farnsworth C.A."/>
            <person name="Good R.T."/>
            <person name="Han L.B."/>
            <person name="Han Y.C."/>
            <person name="Hatje K."/>
            <person name="Horne I."/>
            <person name="Huang Y.P."/>
            <person name="Hughes D.S."/>
            <person name="Jacquin-Joly E."/>
            <person name="James W."/>
            <person name="Jhangiani S."/>
            <person name="Kollmar M."/>
            <person name="Kuwar S.S."/>
            <person name="Li S."/>
            <person name="Liu N.Y."/>
            <person name="Maibeche M.T."/>
            <person name="Miller J.R."/>
            <person name="Montagne N."/>
            <person name="Perry T."/>
            <person name="Qu J."/>
            <person name="Song S.V."/>
            <person name="Sutton G.G."/>
            <person name="Vogel H."/>
            <person name="Walenz B.P."/>
            <person name="Xu W."/>
            <person name="Zhang H.J."/>
            <person name="Zou Z."/>
            <person name="Batterham P."/>
            <person name="Edwards O.R."/>
            <person name="Feyereisen R."/>
            <person name="Gibbs R.A."/>
            <person name="Heckel D.G."/>
            <person name="McGrath A."/>
            <person name="Robin C."/>
            <person name="Scherer S.E."/>
            <person name="Worley K.C."/>
            <person name="Wu Y.D."/>
        </authorList>
    </citation>
    <scope>NUCLEOTIDE SEQUENCE [LARGE SCALE GENOMIC DNA]</scope>
    <source>
        <strain evidence="1">Harm_GR_Male_#8</strain>
        <tissue evidence="1">Whole organism</tissue>
    </source>
</reference>
<evidence type="ECO:0000313" key="2">
    <source>
        <dbReference type="Proteomes" id="UP000249218"/>
    </source>
</evidence>
<evidence type="ECO:0000313" key="1">
    <source>
        <dbReference type="EMBL" id="PZC73588.1"/>
    </source>
</evidence>
<protein>
    <submittedName>
        <fullName evidence="1">Uncharacterized protein</fullName>
    </submittedName>
</protein>
<proteinExistence type="predicted"/>
<organism evidence="1 2">
    <name type="scientific">Helicoverpa armigera</name>
    <name type="common">Cotton bollworm</name>
    <name type="synonym">Heliothis armigera</name>
    <dbReference type="NCBI Taxonomy" id="29058"/>
    <lineage>
        <taxon>Eukaryota</taxon>
        <taxon>Metazoa</taxon>
        <taxon>Ecdysozoa</taxon>
        <taxon>Arthropoda</taxon>
        <taxon>Hexapoda</taxon>
        <taxon>Insecta</taxon>
        <taxon>Pterygota</taxon>
        <taxon>Neoptera</taxon>
        <taxon>Endopterygota</taxon>
        <taxon>Lepidoptera</taxon>
        <taxon>Glossata</taxon>
        <taxon>Ditrysia</taxon>
        <taxon>Noctuoidea</taxon>
        <taxon>Noctuidae</taxon>
        <taxon>Heliothinae</taxon>
        <taxon>Helicoverpa</taxon>
    </lineage>
</organism>
<gene>
    <name evidence="1" type="primary">HaOG209056</name>
    <name evidence="1" type="ORF">B5X24_HaOG209056</name>
</gene>
<dbReference type="EMBL" id="KZ150097">
    <property type="protein sequence ID" value="PZC73588.1"/>
    <property type="molecule type" value="Genomic_DNA"/>
</dbReference>
<dbReference type="Proteomes" id="UP000249218">
    <property type="component" value="Unassembled WGS sequence"/>
</dbReference>
<dbReference type="AlphaFoldDB" id="A0A2W1BFM3"/>